<proteinExistence type="predicted"/>
<feature type="compositionally biased region" description="Polar residues" evidence="1">
    <location>
        <begin position="28"/>
        <end position="41"/>
    </location>
</feature>
<accession>A0ABW5F3S0</accession>
<keyword evidence="2" id="KW-0732">Signal</keyword>
<keyword evidence="4" id="KW-1185">Reference proteome</keyword>
<protein>
    <recommendedName>
        <fullName evidence="5">Lipoprotein</fullName>
    </recommendedName>
</protein>
<evidence type="ECO:0000313" key="4">
    <source>
        <dbReference type="Proteomes" id="UP001597448"/>
    </source>
</evidence>
<feature type="signal peptide" evidence="2">
    <location>
        <begin position="1"/>
        <end position="25"/>
    </location>
</feature>
<comment type="caution">
    <text evidence="3">The sequence shown here is derived from an EMBL/GenBank/DDBJ whole genome shotgun (WGS) entry which is preliminary data.</text>
</comment>
<dbReference type="EMBL" id="JBHUKY010000013">
    <property type="protein sequence ID" value="MFD2409220.1"/>
    <property type="molecule type" value="Genomic_DNA"/>
</dbReference>
<feature type="region of interest" description="Disordered" evidence="1">
    <location>
        <begin position="28"/>
        <end position="59"/>
    </location>
</feature>
<organism evidence="3 4">
    <name type="scientific">Paenibacillus rhizoplanae</name>
    <dbReference type="NCBI Taxonomy" id="1917181"/>
    <lineage>
        <taxon>Bacteria</taxon>
        <taxon>Bacillati</taxon>
        <taxon>Bacillota</taxon>
        <taxon>Bacilli</taxon>
        <taxon>Bacillales</taxon>
        <taxon>Paenibacillaceae</taxon>
        <taxon>Paenibacillus</taxon>
    </lineage>
</organism>
<evidence type="ECO:0000256" key="2">
    <source>
        <dbReference type="SAM" id="SignalP"/>
    </source>
</evidence>
<evidence type="ECO:0000256" key="1">
    <source>
        <dbReference type="SAM" id="MobiDB-lite"/>
    </source>
</evidence>
<feature type="compositionally biased region" description="Basic and acidic residues" evidence="1">
    <location>
        <begin position="42"/>
        <end position="59"/>
    </location>
</feature>
<evidence type="ECO:0000313" key="3">
    <source>
        <dbReference type="EMBL" id="MFD2409220.1"/>
    </source>
</evidence>
<dbReference type="PROSITE" id="PS51257">
    <property type="entry name" value="PROKAR_LIPOPROTEIN"/>
    <property type="match status" value="1"/>
</dbReference>
<name>A0ABW5F3S0_9BACL</name>
<evidence type="ECO:0008006" key="5">
    <source>
        <dbReference type="Google" id="ProtNLM"/>
    </source>
</evidence>
<dbReference type="RefSeq" id="WP_209992879.1">
    <property type="nucleotide sequence ID" value="NZ_JBHSVQ010000001.1"/>
</dbReference>
<reference evidence="4" key="1">
    <citation type="journal article" date="2019" name="Int. J. Syst. Evol. Microbiol.">
        <title>The Global Catalogue of Microorganisms (GCM) 10K type strain sequencing project: providing services to taxonomists for standard genome sequencing and annotation.</title>
        <authorList>
            <consortium name="The Broad Institute Genomics Platform"/>
            <consortium name="The Broad Institute Genome Sequencing Center for Infectious Disease"/>
            <person name="Wu L."/>
            <person name="Ma J."/>
        </authorList>
    </citation>
    <scope>NUCLEOTIDE SEQUENCE [LARGE SCALE GENOMIC DNA]</scope>
    <source>
        <strain evidence="4">CCM 8725</strain>
    </source>
</reference>
<sequence length="183" mass="20619">MSNHIARSALSLSMVMFMLLSCSNAVPTGESNKVTSTTSHNNSKDNSNEKPSKTEQSKENRFKAELAFDVSSLENQLSEDQRPLLTVLEKNLKALVEHNHDEFQVGFVNKKLADALDFYYGENLQYKFTGVESVESNSTIKNQVHITVIGECLDNKTGKLDSVKMMYAIRQNEKGTWDIYTID</sequence>
<gene>
    <name evidence="3" type="ORF">ACFSX3_05030</name>
</gene>
<feature type="chain" id="PRO_5045694237" description="Lipoprotein" evidence="2">
    <location>
        <begin position="26"/>
        <end position="183"/>
    </location>
</feature>
<dbReference type="Proteomes" id="UP001597448">
    <property type="component" value="Unassembled WGS sequence"/>
</dbReference>